<comment type="caution">
    <text evidence="1">The sequence shown here is derived from an EMBL/GenBank/DDBJ whole genome shotgun (WGS) entry which is preliminary data.</text>
</comment>
<feature type="non-terminal residue" evidence="1">
    <location>
        <position position="116"/>
    </location>
</feature>
<evidence type="ECO:0000313" key="1">
    <source>
        <dbReference type="EMBL" id="CAG8809264.1"/>
    </source>
</evidence>
<reference evidence="1 2" key="1">
    <citation type="submission" date="2021-06" db="EMBL/GenBank/DDBJ databases">
        <authorList>
            <person name="Kallberg Y."/>
            <person name="Tangrot J."/>
            <person name="Rosling A."/>
        </authorList>
    </citation>
    <scope>NUCLEOTIDE SEQUENCE [LARGE SCALE GENOMIC DNA]</scope>
    <source>
        <strain evidence="1 2">120-4 pot B 10/14</strain>
    </source>
</reference>
<accession>A0ABN7W0L8</accession>
<evidence type="ECO:0000313" key="2">
    <source>
        <dbReference type="Proteomes" id="UP000789901"/>
    </source>
</evidence>
<gene>
    <name evidence="1" type="ORF">GMARGA_LOCUS24857</name>
</gene>
<dbReference type="EMBL" id="CAJVQB010026771">
    <property type="protein sequence ID" value="CAG8809264.1"/>
    <property type="molecule type" value="Genomic_DNA"/>
</dbReference>
<organism evidence="1 2">
    <name type="scientific">Gigaspora margarita</name>
    <dbReference type="NCBI Taxonomy" id="4874"/>
    <lineage>
        <taxon>Eukaryota</taxon>
        <taxon>Fungi</taxon>
        <taxon>Fungi incertae sedis</taxon>
        <taxon>Mucoromycota</taxon>
        <taxon>Glomeromycotina</taxon>
        <taxon>Glomeromycetes</taxon>
        <taxon>Diversisporales</taxon>
        <taxon>Gigasporaceae</taxon>
        <taxon>Gigaspora</taxon>
    </lineage>
</organism>
<protein>
    <submittedName>
        <fullName evidence="1">41663_t:CDS:1</fullName>
    </submittedName>
</protein>
<keyword evidence="2" id="KW-1185">Reference proteome</keyword>
<dbReference type="Proteomes" id="UP000789901">
    <property type="component" value="Unassembled WGS sequence"/>
</dbReference>
<name>A0ABN7W0L8_GIGMA</name>
<proteinExistence type="predicted"/>
<sequence length="116" mass="13800">MSQIRSELLHSRNIRTYKQNIAVPFERINPDDDNEEFILSEDNTDNNDIDMETLRIVIIWKHSNESEILTDLYDNEYEVMHQDYIIYPADNLRAKWKLSDIFAESLAQPDSIRLLL</sequence>